<dbReference type="GO" id="GO:0003700">
    <property type="term" value="F:DNA-binding transcription factor activity"/>
    <property type="evidence" value="ECO:0007669"/>
    <property type="project" value="InterPro"/>
</dbReference>
<keyword evidence="1" id="KW-0805">Transcription regulation</keyword>
<feature type="region of interest" description="Disordered" evidence="4">
    <location>
        <begin position="1"/>
        <end position="37"/>
    </location>
</feature>
<name>A0A0P1IA74_9RHOB</name>
<evidence type="ECO:0000313" key="7">
    <source>
        <dbReference type="Proteomes" id="UP000051870"/>
    </source>
</evidence>
<gene>
    <name evidence="6" type="primary">araC_1</name>
    <name evidence="6" type="ORF">PH7735_02413</name>
</gene>
<dbReference type="PRINTS" id="PR00032">
    <property type="entry name" value="HTHARAC"/>
</dbReference>
<dbReference type="GeneID" id="83881436"/>
<dbReference type="InterPro" id="IPR009057">
    <property type="entry name" value="Homeodomain-like_sf"/>
</dbReference>
<proteinExistence type="predicted"/>
<protein>
    <submittedName>
        <fullName evidence="6">Arabinose operon regulatory protein</fullName>
    </submittedName>
</protein>
<evidence type="ECO:0000256" key="4">
    <source>
        <dbReference type="SAM" id="MobiDB-lite"/>
    </source>
</evidence>
<reference evidence="7" key="1">
    <citation type="submission" date="2015-09" db="EMBL/GenBank/DDBJ databases">
        <authorList>
            <person name="Rodrigo-Torres Lidia"/>
            <person name="Arahal R.David."/>
        </authorList>
    </citation>
    <scope>NUCLEOTIDE SEQUENCE [LARGE SCALE GENOMIC DNA]</scope>
    <source>
        <strain evidence="7">CECT 7735</strain>
    </source>
</reference>
<feature type="domain" description="HTH araC/xylS-type" evidence="5">
    <location>
        <begin position="197"/>
        <end position="295"/>
    </location>
</feature>
<dbReference type="RefSeq" id="WP_233488310.1">
    <property type="nucleotide sequence ID" value="NZ_CYTW01000002.1"/>
</dbReference>
<dbReference type="AlphaFoldDB" id="A0A0P1IA74"/>
<dbReference type="PROSITE" id="PS01124">
    <property type="entry name" value="HTH_ARAC_FAMILY_2"/>
    <property type="match status" value="1"/>
</dbReference>
<organism evidence="6 7">
    <name type="scientific">Shimia thalassica</name>
    <dbReference type="NCBI Taxonomy" id="1715693"/>
    <lineage>
        <taxon>Bacteria</taxon>
        <taxon>Pseudomonadati</taxon>
        <taxon>Pseudomonadota</taxon>
        <taxon>Alphaproteobacteria</taxon>
        <taxon>Rhodobacterales</taxon>
        <taxon>Roseobacteraceae</taxon>
    </lineage>
</organism>
<dbReference type="Pfam" id="PF12833">
    <property type="entry name" value="HTH_18"/>
    <property type="match status" value="1"/>
</dbReference>
<dbReference type="STRING" id="1715693.PH7735_02413"/>
<dbReference type="EMBL" id="CYTW01000002">
    <property type="protein sequence ID" value="CUK01115.1"/>
    <property type="molecule type" value="Genomic_DNA"/>
</dbReference>
<dbReference type="SUPFAM" id="SSF46689">
    <property type="entry name" value="Homeodomain-like"/>
    <property type="match status" value="1"/>
</dbReference>
<dbReference type="Proteomes" id="UP000051870">
    <property type="component" value="Unassembled WGS sequence"/>
</dbReference>
<sequence>MAEKSVHIPSFLTRPPQTGGSQGIHREKPVSAEPSTTDHSAIHVMTLAQMTLDGAWHLEQLHMRDHHLLIWITRGQGRLLLHGLRRGFGAHNAIFIPAGKLFAMDTGRHIQGQVLVVPADGRVQLPDRTQQLRMQDGLAQAELTGLFDDVRREIHENRSFLAEALIAEASLMSIWLRRQMQLVGAQPRATAAERIVRRYCDLLADSFHTGKSMASYADELEITPTHLTRVCRQCAGMTAADMLTQMIQHESRMLLKHSDMPINEIASELGFGSAAYFSRFSQQHFGASPSQIRKESPKGFLTAQK</sequence>
<dbReference type="InterPro" id="IPR020449">
    <property type="entry name" value="Tscrpt_reg_AraC-type_HTH"/>
</dbReference>
<dbReference type="GO" id="GO:0043565">
    <property type="term" value="F:sequence-specific DNA binding"/>
    <property type="evidence" value="ECO:0007669"/>
    <property type="project" value="InterPro"/>
</dbReference>
<accession>A0A0P1IA74</accession>
<keyword evidence="7" id="KW-1185">Reference proteome</keyword>
<dbReference type="PANTHER" id="PTHR43280:SF32">
    <property type="entry name" value="TRANSCRIPTIONAL REGULATORY PROTEIN"/>
    <property type="match status" value="1"/>
</dbReference>
<evidence type="ECO:0000259" key="5">
    <source>
        <dbReference type="PROSITE" id="PS01124"/>
    </source>
</evidence>
<dbReference type="Gene3D" id="1.10.10.60">
    <property type="entry name" value="Homeodomain-like"/>
    <property type="match status" value="1"/>
</dbReference>
<evidence type="ECO:0000313" key="6">
    <source>
        <dbReference type="EMBL" id="CUK01115.1"/>
    </source>
</evidence>
<evidence type="ECO:0000256" key="2">
    <source>
        <dbReference type="ARBA" id="ARBA00023125"/>
    </source>
</evidence>
<keyword evidence="2" id="KW-0238">DNA-binding</keyword>
<dbReference type="PANTHER" id="PTHR43280">
    <property type="entry name" value="ARAC-FAMILY TRANSCRIPTIONAL REGULATOR"/>
    <property type="match status" value="1"/>
</dbReference>
<keyword evidence="3" id="KW-0804">Transcription</keyword>
<dbReference type="InterPro" id="IPR018060">
    <property type="entry name" value="HTH_AraC"/>
</dbReference>
<evidence type="ECO:0000256" key="3">
    <source>
        <dbReference type="ARBA" id="ARBA00023163"/>
    </source>
</evidence>
<dbReference type="SMART" id="SM00342">
    <property type="entry name" value="HTH_ARAC"/>
    <property type="match status" value="1"/>
</dbReference>
<evidence type="ECO:0000256" key="1">
    <source>
        <dbReference type="ARBA" id="ARBA00023015"/>
    </source>
</evidence>